<evidence type="ECO:0000256" key="4">
    <source>
        <dbReference type="PIRSR" id="PIRSR031924-50"/>
    </source>
</evidence>
<reference evidence="6 7" key="2">
    <citation type="journal article" date="2016" name="Environ. Microbiol. Rep.">
        <title>Metagenomic evidence for the presence of phototrophic Gemmatimonadetes bacteria in diverse environments.</title>
        <authorList>
            <person name="Zeng Y."/>
            <person name="Baumbach J."/>
            <person name="Barbosa E.G."/>
            <person name="Azevedo V."/>
            <person name="Zhang C."/>
            <person name="Koblizek M."/>
        </authorList>
    </citation>
    <scope>NUCLEOTIDE SEQUENCE [LARGE SCALE GENOMIC DNA]</scope>
    <source>
        <strain evidence="6 7">AP64</strain>
    </source>
</reference>
<dbReference type="PANTHER" id="PTHR10151">
    <property type="entry name" value="ECTONUCLEOTIDE PYROPHOSPHATASE/PHOSPHODIESTERASE"/>
    <property type="match status" value="1"/>
</dbReference>
<evidence type="ECO:0008006" key="8">
    <source>
        <dbReference type="Google" id="ProtNLM"/>
    </source>
</evidence>
<evidence type="ECO:0000256" key="2">
    <source>
        <dbReference type="ARBA" id="ARBA00022723"/>
    </source>
</evidence>
<evidence type="ECO:0000256" key="1">
    <source>
        <dbReference type="ARBA" id="ARBA00022553"/>
    </source>
</evidence>
<dbReference type="Pfam" id="PF01663">
    <property type="entry name" value="Phosphodiest"/>
    <property type="match status" value="1"/>
</dbReference>
<dbReference type="PANTHER" id="PTHR10151:SF120">
    <property type="entry name" value="BIS(5'-ADENOSYL)-TRIPHOSPHATASE"/>
    <property type="match status" value="1"/>
</dbReference>
<dbReference type="eggNOG" id="COG1524">
    <property type="taxonomic scope" value="Bacteria"/>
</dbReference>
<evidence type="ECO:0000313" key="7">
    <source>
        <dbReference type="Proteomes" id="UP000076404"/>
    </source>
</evidence>
<keyword evidence="3" id="KW-0732">Signal</keyword>
<proteinExistence type="predicted"/>
<organism evidence="6 7">
    <name type="scientific">Gemmatimonas phototrophica</name>
    <dbReference type="NCBI Taxonomy" id="1379270"/>
    <lineage>
        <taxon>Bacteria</taxon>
        <taxon>Pseudomonadati</taxon>
        <taxon>Gemmatimonadota</taxon>
        <taxon>Gemmatimonadia</taxon>
        <taxon>Gemmatimonadales</taxon>
        <taxon>Gemmatimonadaceae</taxon>
        <taxon>Gemmatimonas</taxon>
    </lineage>
</organism>
<reference evidence="6 7" key="1">
    <citation type="journal article" date="2014" name="Proc. Natl. Acad. Sci. U.S.A.">
        <title>Functional type 2 photosynthetic reaction centers found in the rare bacterial phylum Gemmatimonadetes.</title>
        <authorList>
            <person name="Zeng Y."/>
            <person name="Feng F."/>
            <person name="Medova H."/>
            <person name="Dean J."/>
            <person name="Koblizek M."/>
        </authorList>
    </citation>
    <scope>NUCLEOTIDE SEQUENCE [LARGE SCALE GENOMIC DNA]</scope>
    <source>
        <strain evidence="6 7">AP64</strain>
    </source>
</reference>
<evidence type="ECO:0000256" key="5">
    <source>
        <dbReference type="PIRSR" id="PIRSR031924-51"/>
    </source>
</evidence>
<evidence type="ECO:0000313" key="6">
    <source>
        <dbReference type="EMBL" id="AMW05886.1"/>
    </source>
</evidence>
<keyword evidence="7" id="KW-1185">Reference proteome</keyword>
<keyword evidence="2" id="KW-0479">Metal-binding</keyword>
<dbReference type="InterPro" id="IPR002591">
    <property type="entry name" value="Phosphodiest/P_Trfase"/>
</dbReference>
<accession>A0A143BLH1</accession>
<dbReference type="SUPFAM" id="SSF53649">
    <property type="entry name" value="Alkaline phosphatase-like"/>
    <property type="match status" value="1"/>
</dbReference>
<dbReference type="GO" id="GO:0004035">
    <property type="term" value="F:alkaline phosphatase activity"/>
    <property type="evidence" value="ECO:0007669"/>
    <property type="project" value="InterPro"/>
</dbReference>
<protein>
    <recommendedName>
        <fullName evidence="8">Alkaline phosphatase</fullName>
    </recommendedName>
</protein>
<dbReference type="KEGG" id="gph:GEMMAAP_15975"/>
<dbReference type="Gene3D" id="3.40.720.10">
    <property type="entry name" value="Alkaline Phosphatase, subunit A"/>
    <property type="match status" value="1"/>
</dbReference>
<dbReference type="STRING" id="1379270.GEMMAAP_15975"/>
<gene>
    <name evidence="6" type="ORF">GEMMAAP_15975</name>
</gene>
<keyword evidence="1 4" id="KW-0597">Phosphoprotein</keyword>
<evidence type="ECO:0000256" key="3">
    <source>
        <dbReference type="ARBA" id="ARBA00022729"/>
    </source>
</evidence>
<dbReference type="EMBL" id="CP011454">
    <property type="protein sequence ID" value="AMW05886.1"/>
    <property type="molecule type" value="Genomic_DNA"/>
</dbReference>
<dbReference type="GO" id="GO:0046872">
    <property type="term" value="F:metal ion binding"/>
    <property type="evidence" value="ECO:0007669"/>
    <property type="project" value="UniProtKB-KW"/>
</dbReference>
<dbReference type="InterPro" id="IPR017850">
    <property type="entry name" value="Alkaline_phosphatase_core_sf"/>
</dbReference>
<feature type="binding site" evidence="5">
    <location>
        <position position="107"/>
    </location>
    <ligand>
        <name>substrate</name>
    </ligand>
</feature>
<sequence length="528" mass="56774">MALTLACMAGAAAPSEASTATRARPAVAPRPQPPQRPSLVVLITIDQFRADYVDRYGAQLTGGIARLARGGARFSAAHHDHAITETAPGHATLLSGRFPRSTGIMMNAIGVDDEAAPLVAGGYGSGASPTRFRGTTLVDWMTAADKRAKTLSVSMKDRGAILPVGRAKTDVYWYSIDGRFLTSTYYRKDLPSWVAQFNDRQMVAGFAGKAWNLLLPDSAYTEKDSVPIEMAGRNVTFPHVLTEDVMDAGANIRITPFMDDMVLAFALHGLQSLKLGTGPQTDLLAVSLSATDVIGHNYGPDSREMHDQVLRVDRAVGTFLDSLYKLRDSSAITVVLTSDHGVGTIPELAPPGMQPPPRRVSLASIVPALRDKLRALKVDTFAIETDVNIVLADRRAFRKQADLDSAMAFLLDQIRAVPGVARVDRFQALLADTATDVIARRWAHQFPATVNVEAVITLDPLSTWGGNIASHGSPRDYDSHVPLLFAGFGVTPGVRSQFVRTVDIAPTLAQLLGVKVLEPVDGVALPIR</sequence>
<name>A0A143BLH1_9BACT</name>
<dbReference type="InterPro" id="IPR026263">
    <property type="entry name" value="Alkaline_phosphatase_prok"/>
</dbReference>
<dbReference type="Proteomes" id="UP000076404">
    <property type="component" value="Chromosome"/>
</dbReference>
<dbReference type="AlphaFoldDB" id="A0A143BLH1"/>
<feature type="binding site" evidence="5">
    <location>
        <begin position="156"/>
        <end position="158"/>
    </location>
    <ligand>
        <name>substrate</name>
    </ligand>
</feature>
<feature type="active site" description="Phosphothreonine intermediate" evidence="4">
    <location>
        <position position="86"/>
    </location>
</feature>
<dbReference type="Gene3D" id="3.30.1360.150">
    <property type="match status" value="1"/>
</dbReference>
<dbReference type="PIRSF" id="PIRSF031924">
    <property type="entry name" value="Pi-irrepressible_AP"/>
    <property type="match status" value="1"/>
</dbReference>